<accession>A0A812T911</accession>
<dbReference type="InterPro" id="IPR050188">
    <property type="entry name" value="RluA_PseudoU_synthase"/>
</dbReference>
<dbReference type="PANTHER" id="PTHR21600:SF87">
    <property type="entry name" value="RNA PSEUDOURIDYLATE SYNTHASE DOMAIN-CONTAINING PROTEIN 1"/>
    <property type="match status" value="1"/>
</dbReference>
<dbReference type="Proteomes" id="UP000649617">
    <property type="component" value="Unassembled WGS sequence"/>
</dbReference>
<organism evidence="3 4">
    <name type="scientific">Symbiodinium pilosum</name>
    <name type="common">Dinoflagellate</name>
    <dbReference type="NCBI Taxonomy" id="2952"/>
    <lineage>
        <taxon>Eukaryota</taxon>
        <taxon>Sar</taxon>
        <taxon>Alveolata</taxon>
        <taxon>Dinophyceae</taxon>
        <taxon>Suessiales</taxon>
        <taxon>Symbiodiniaceae</taxon>
        <taxon>Symbiodinium</taxon>
    </lineage>
</organism>
<name>A0A812T911_SYMPI</name>
<reference evidence="3" key="1">
    <citation type="submission" date="2021-02" db="EMBL/GenBank/DDBJ databases">
        <authorList>
            <person name="Dougan E. K."/>
            <person name="Rhodes N."/>
            <person name="Thang M."/>
            <person name="Chan C."/>
        </authorList>
    </citation>
    <scope>NUCLEOTIDE SEQUENCE</scope>
</reference>
<sequence>RQRSSTTLHPRALLEWSLLVLRLHTGRTHQIRAHCAQLGHPLAADQAYGGRKLEVCQRVFLHAFQLRLATPGAQGGSDGFTADAFSPLPEDLHEVLREMNAQTAECA</sequence>
<dbReference type="InterPro" id="IPR020103">
    <property type="entry name" value="PsdUridine_synth_cat_dom_sf"/>
</dbReference>
<feature type="signal peptide" evidence="2">
    <location>
        <begin position="1"/>
        <end position="28"/>
    </location>
</feature>
<gene>
    <name evidence="3" type="primary">rluD</name>
    <name evidence="3" type="ORF">SPIL2461_LOCUS13308</name>
</gene>
<dbReference type="OrthoDB" id="416038at2759"/>
<dbReference type="GO" id="GO:0003723">
    <property type="term" value="F:RNA binding"/>
    <property type="evidence" value="ECO:0007669"/>
    <property type="project" value="InterPro"/>
</dbReference>
<keyword evidence="4" id="KW-1185">Reference proteome</keyword>
<dbReference type="AlphaFoldDB" id="A0A812T911"/>
<feature type="chain" id="PRO_5032318372" evidence="2">
    <location>
        <begin position="29"/>
        <end position="107"/>
    </location>
</feature>
<dbReference type="GO" id="GO:0000455">
    <property type="term" value="P:enzyme-directed rRNA pseudouridine synthesis"/>
    <property type="evidence" value="ECO:0007669"/>
    <property type="project" value="TreeGrafter"/>
</dbReference>
<protein>
    <submittedName>
        <fullName evidence="3">RluD protein</fullName>
    </submittedName>
</protein>
<dbReference type="Gene3D" id="3.30.2350.10">
    <property type="entry name" value="Pseudouridine synthase"/>
    <property type="match status" value="1"/>
</dbReference>
<feature type="non-terminal residue" evidence="3">
    <location>
        <position position="107"/>
    </location>
</feature>
<proteinExistence type="inferred from homology"/>
<comment type="similarity">
    <text evidence="1">Belongs to the pseudouridine synthase RluA family.</text>
</comment>
<dbReference type="PANTHER" id="PTHR21600">
    <property type="entry name" value="MITOCHONDRIAL RNA PSEUDOURIDINE SYNTHASE"/>
    <property type="match status" value="1"/>
</dbReference>
<dbReference type="SUPFAM" id="SSF55120">
    <property type="entry name" value="Pseudouridine synthase"/>
    <property type="match status" value="1"/>
</dbReference>
<feature type="non-terminal residue" evidence="3">
    <location>
        <position position="1"/>
    </location>
</feature>
<keyword evidence="2" id="KW-0732">Signal</keyword>
<evidence type="ECO:0000256" key="2">
    <source>
        <dbReference type="SAM" id="SignalP"/>
    </source>
</evidence>
<evidence type="ECO:0000313" key="4">
    <source>
        <dbReference type="Proteomes" id="UP000649617"/>
    </source>
</evidence>
<evidence type="ECO:0000313" key="3">
    <source>
        <dbReference type="EMBL" id="CAE7511448.1"/>
    </source>
</evidence>
<dbReference type="EMBL" id="CAJNIZ010028879">
    <property type="protein sequence ID" value="CAE7511448.1"/>
    <property type="molecule type" value="Genomic_DNA"/>
</dbReference>
<comment type="caution">
    <text evidence="3">The sequence shown here is derived from an EMBL/GenBank/DDBJ whole genome shotgun (WGS) entry which is preliminary data.</text>
</comment>
<evidence type="ECO:0000256" key="1">
    <source>
        <dbReference type="ARBA" id="ARBA00010876"/>
    </source>
</evidence>
<dbReference type="GO" id="GO:0009982">
    <property type="term" value="F:pseudouridine synthase activity"/>
    <property type="evidence" value="ECO:0007669"/>
    <property type="project" value="InterPro"/>
</dbReference>